<evidence type="ECO:0000313" key="1">
    <source>
        <dbReference type="EMBL" id="PQK09865.1"/>
    </source>
</evidence>
<reference evidence="1 2" key="1">
    <citation type="submission" date="2016-07" db="EMBL/GenBank/DDBJ databases">
        <title>Comparative genomics of the entomopathogenic fungus Beauveria bassiana.</title>
        <authorList>
            <person name="Valero Jimenez C.A."/>
            <person name="Zwaan B.J."/>
            <person name="Van Kan J.A."/>
            <person name="Takken W."/>
            <person name="Debets A.J."/>
            <person name="Schoustra S.E."/>
            <person name="Koenraadt C.J."/>
        </authorList>
    </citation>
    <scope>NUCLEOTIDE SEQUENCE [LARGE SCALE GENOMIC DNA]</scope>
    <source>
        <strain evidence="1 2">ARSEF 8028</strain>
    </source>
</reference>
<dbReference type="Proteomes" id="UP000237441">
    <property type="component" value="Unassembled WGS sequence"/>
</dbReference>
<dbReference type="AlphaFoldDB" id="A0A2S7Y116"/>
<organism evidence="1 2">
    <name type="scientific">Beauveria bassiana</name>
    <name type="common">White muscardine disease fungus</name>
    <name type="synonym">Tritirachium shiotae</name>
    <dbReference type="NCBI Taxonomy" id="176275"/>
    <lineage>
        <taxon>Eukaryota</taxon>
        <taxon>Fungi</taxon>
        <taxon>Dikarya</taxon>
        <taxon>Ascomycota</taxon>
        <taxon>Pezizomycotina</taxon>
        <taxon>Sordariomycetes</taxon>
        <taxon>Hypocreomycetidae</taxon>
        <taxon>Hypocreales</taxon>
        <taxon>Cordycipitaceae</taxon>
        <taxon>Beauveria</taxon>
    </lineage>
</organism>
<protein>
    <submittedName>
        <fullName evidence="1">Uncharacterized protein</fullName>
    </submittedName>
</protein>
<comment type="caution">
    <text evidence="1">The sequence shown here is derived from an EMBL/GenBank/DDBJ whole genome shotgun (WGS) entry which is preliminary data.</text>
</comment>
<name>A0A2S7Y116_BEABA</name>
<gene>
    <name evidence="1" type="ORF">BB8028_0002g01890</name>
</gene>
<sequence length="92" mass="10401">MSIAIFNPQESILLEESLGLFWLAMLYVFGHLVDEDSVRDEVSLTLNRRTAWPSPLVDILCSSLRQSLNVLGKNVLEFVLLCVTRTQMMDGT</sequence>
<evidence type="ECO:0000313" key="2">
    <source>
        <dbReference type="Proteomes" id="UP000237441"/>
    </source>
</evidence>
<accession>A0A2S7Y116</accession>
<dbReference type="EMBL" id="JRHA01000002">
    <property type="protein sequence ID" value="PQK09865.1"/>
    <property type="molecule type" value="Genomic_DNA"/>
</dbReference>
<proteinExistence type="predicted"/>